<accession>A0A1L2ZN82</accession>
<reference evidence="3 5" key="2">
    <citation type="submission" date="2020-08" db="EMBL/GenBank/DDBJ databases">
        <title>Sequencing the genomes of 1000 actinobacteria strains.</title>
        <authorList>
            <person name="Klenk H.-P."/>
        </authorList>
    </citation>
    <scope>NUCLEOTIDE SEQUENCE [LARGE SCALE GENOMIC DNA]</scope>
    <source>
        <strain evidence="3 5">DSM 105783</strain>
    </source>
</reference>
<dbReference type="EMBL" id="CP018135">
    <property type="protein sequence ID" value="APF40844.1"/>
    <property type="molecule type" value="Genomic_DNA"/>
</dbReference>
<organism evidence="2 4">
    <name type="scientific">Neomicrococcus aestuarii</name>
    <dbReference type="NCBI Taxonomy" id="556325"/>
    <lineage>
        <taxon>Bacteria</taxon>
        <taxon>Bacillati</taxon>
        <taxon>Actinomycetota</taxon>
        <taxon>Actinomycetes</taxon>
        <taxon>Micrococcales</taxon>
        <taxon>Micrococcaceae</taxon>
        <taxon>Neomicrococcus</taxon>
    </lineage>
</organism>
<dbReference type="OrthoDB" id="4827927at2"/>
<feature type="transmembrane region" description="Helical" evidence="1">
    <location>
        <begin position="81"/>
        <end position="104"/>
    </location>
</feature>
<evidence type="ECO:0000256" key="1">
    <source>
        <dbReference type="SAM" id="Phobius"/>
    </source>
</evidence>
<dbReference type="RefSeq" id="WP_071894321.1">
    <property type="nucleotide sequence ID" value="NZ_BAAARH010000001.1"/>
</dbReference>
<dbReference type="AlphaFoldDB" id="A0A1L2ZN82"/>
<evidence type="ECO:0000313" key="4">
    <source>
        <dbReference type="Proteomes" id="UP000183530"/>
    </source>
</evidence>
<feature type="transmembrane region" description="Helical" evidence="1">
    <location>
        <begin position="6"/>
        <end position="31"/>
    </location>
</feature>
<keyword evidence="1" id="KW-0472">Membrane</keyword>
<evidence type="ECO:0000313" key="2">
    <source>
        <dbReference type="EMBL" id="APF40844.1"/>
    </source>
</evidence>
<evidence type="ECO:0000313" key="5">
    <source>
        <dbReference type="Proteomes" id="UP000580797"/>
    </source>
</evidence>
<name>A0A1L2ZN82_9MICC</name>
<dbReference type="KEGG" id="nae:BHE16_07255"/>
<dbReference type="Pfam" id="PF08592">
    <property type="entry name" value="Anthrone_oxy"/>
    <property type="match status" value="1"/>
</dbReference>
<gene>
    <name evidence="2" type="ORF">BHE16_07255</name>
    <name evidence="3" type="ORF">HD598_001297</name>
</gene>
<proteinExistence type="predicted"/>
<keyword evidence="4" id="KW-1185">Reference proteome</keyword>
<sequence length="156" mass="16634">MFDLILVVAIVTNGLLAGLFFAFTCAISPAFRRVDDATYVSAFRAINAAILNGWFLTVFFVAPLSSLVSSVFVLWKDGSASVILVLAGAVCSALTFGITAAANVPLNRLLEQSPTGTIAQQTNARRDFEDRWNRWNLARTLTSSGTLAFLAAALAG</sequence>
<dbReference type="STRING" id="556325.BHE16_07255"/>
<feature type="transmembrane region" description="Helical" evidence="1">
    <location>
        <begin position="51"/>
        <end position="75"/>
    </location>
</feature>
<dbReference type="InterPro" id="IPR013901">
    <property type="entry name" value="Anthrone_oxy"/>
</dbReference>
<evidence type="ECO:0000313" key="3">
    <source>
        <dbReference type="EMBL" id="MBB5512610.1"/>
    </source>
</evidence>
<dbReference type="Proteomes" id="UP000183530">
    <property type="component" value="Chromosome"/>
</dbReference>
<keyword evidence="1" id="KW-0812">Transmembrane</keyword>
<protein>
    <submittedName>
        <fullName evidence="3">Putative membrane protein</fullName>
    </submittedName>
</protein>
<dbReference type="Proteomes" id="UP000580797">
    <property type="component" value="Unassembled WGS sequence"/>
</dbReference>
<keyword evidence="1" id="KW-1133">Transmembrane helix</keyword>
<dbReference type="EMBL" id="JACHDR010000001">
    <property type="protein sequence ID" value="MBB5512610.1"/>
    <property type="molecule type" value="Genomic_DNA"/>
</dbReference>
<reference evidence="2 4" key="1">
    <citation type="submission" date="2016-11" db="EMBL/GenBank/DDBJ databases">
        <title>Genome sequencing of Zhihengliuella aestuarii B18 antagonistic to Plasmodiophora brassicae.</title>
        <authorList>
            <person name="Luo Y."/>
        </authorList>
    </citation>
    <scope>NUCLEOTIDE SEQUENCE [LARGE SCALE GENOMIC DNA]</scope>
    <source>
        <strain evidence="2 4">B18</strain>
    </source>
</reference>